<reference evidence="1" key="1">
    <citation type="submission" date="2020-08" db="EMBL/GenBank/DDBJ databases">
        <title>Spodoptera exigua strain:BAW_Kor-Di-RS1 Genome sequencing and assembly.</title>
        <authorList>
            <person name="Kim J."/>
            <person name="Nam H.Y."/>
            <person name="Kwon M."/>
            <person name="Choi J.H."/>
            <person name="Cho S.R."/>
            <person name="Kim G.-H."/>
        </authorList>
    </citation>
    <scope>NUCLEOTIDE SEQUENCE</scope>
    <source>
        <strain evidence="1">BAW_Kor-Di-RS1</strain>
        <tissue evidence="1">Whole-body</tissue>
    </source>
</reference>
<feature type="non-terminal residue" evidence="1">
    <location>
        <position position="1"/>
    </location>
</feature>
<dbReference type="EMBL" id="JACKWZ010000511">
    <property type="protein sequence ID" value="KAF9407062.1"/>
    <property type="molecule type" value="Genomic_DNA"/>
</dbReference>
<dbReference type="Proteomes" id="UP000648187">
    <property type="component" value="Unassembled WGS sequence"/>
</dbReference>
<comment type="caution">
    <text evidence="1">The sequence shown here is derived from an EMBL/GenBank/DDBJ whole genome shotgun (WGS) entry which is preliminary data.</text>
</comment>
<dbReference type="AlphaFoldDB" id="A0A835G4I2"/>
<accession>A0A835G4I2</accession>
<protein>
    <submittedName>
        <fullName evidence="1">Uncharacterized protein</fullName>
    </submittedName>
</protein>
<organism evidence="1 2">
    <name type="scientific">Spodoptera exigua</name>
    <name type="common">Beet armyworm</name>
    <name type="synonym">Noctua fulgens</name>
    <dbReference type="NCBI Taxonomy" id="7107"/>
    <lineage>
        <taxon>Eukaryota</taxon>
        <taxon>Metazoa</taxon>
        <taxon>Ecdysozoa</taxon>
        <taxon>Arthropoda</taxon>
        <taxon>Hexapoda</taxon>
        <taxon>Insecta</taxon>
        <taxon>Pterygota</taxon>
        <taxon>Neoptera</taxon>
        <taxon>Endopterygota</taxon>
        <taxon>Lepidoptera</taxon>
        <taxon>Glossata</taxon>
        <taxon>Ditrysia</taxon>
        <taxon>Noctuoidea</taxon>
        <taxon>Noctuidae</taxon>
        <taxon>Amphipyrinae</taxon>
        <taxon>Spodoptera</taxon>
    </lineage>
</organism>
<name>A0A835G4I2_SPOEX</name>
<sequence length="61" mass="6946">MFLMVRRSNQFGNIVVFDTGPKLGKPVSWARVSTEDLSFNNLVHTVISLSCYGFRKYLSMS</sequence>
<gene>
    <name evidence="1" type="ORF">HW555_012788</name>
</gene>
<keyword evidence="2" id="KW-1185">Reference proteome</keyword>
<evidence type="ECO:0000313" key="2">
    <source>
        <dbReference type="Proteomes" id="UP000648187"/>
    </source>
</evidence>
<proteinExistence type="predicted"/>
<evidence type="ECO:0000313" key="1">
    <source>
        <dbReference type="EMBL" id="KAF9407062.1"/>
    </source>
</evidence>